<dbReference type="PANTHER" id="PTHR34837">
    <property type="entry name" value="OS05G0595500 PROTEIN"/>
    <property type="match status" value="1"/>
</dbReference>
<feature type="region of interest" description="Disordered" evidence="1">
    <location>
        <begin position="1104"/>
        <end position="1137"/>
    </location>
</feature>
<dbReference type="RefSeq" id="XP_010266514.1">
    <property type="nucleotide sequence ID" value="XM_010268212.2"/>
</dbReference>
<feature type="compositionally biased region" description="Basic and acidic residues" evidence="1">
    <location>
        <begin position="161"/>
        <end position="231"/>
    </location>
</feature>
<dbReference type="STRING" id="4432.A0A1U8AUD2"/>
<feature type="compositionally biased region" description="Polar residues" evidence="1">
    <location>
        <begin position="601"/>
        <end position="612"/>
    </location>
</feature>
<protein>
    <submittedName>
        <fullName evidence="3">Zinc finger CCCH domain-containing protein 13-like</fullName>
    </submittedName>
</protein>
<feature type="compositionally biased region" description="Polar residues" evidence="1">
    <location>
        <begin position="431"/>
        <end position="446"/>
    </location>
</feature>
<feature type="compositionally biased region" description="Basic and acidic residues" evidence="1">
    <location>
        <begin position="239"/>
        <end position="252"/>
    </location>
</feature>
<keyword evidence="2" id="KW-1185">Reference proteome</keyword>
<feature type="compositionally biased region" description="Low complexity" evidence="1">
    <location>
        <begin position="1104"/>
        <end position="1118"/>
    </location>
</feature>
<evidence type="ECO:0000313" key="3">
    <source>
        <dbReference type="RefSeq" id="XP_010266514.1"/>
    </source>
</evidence>
<feature type="compositionally biased region" description="Polar residues" evidence="1">
    <location>
        <begin position="656"/>
        <end position="669"/>
    </location>
</feature>
<feature type="compositionally biased region" description="Basic and acidic residues" evidence="1">
    <location>
        <begin position="506"/>
        <end position="518"/>
    </location>
</feature>
<name>A0A1U8AUD2_NELNU</name>
<proteinExistence type="predicted"/>
<feature type="region of interest" description="Disordered" evidence="1">
    <location>
        <begin position="821"/>
        <end position="862"/>
    </location>
</feature>
<dbReference type="PANTHER" id="PTHR34837:SF1">
    <property type="entry name" value="LOW PROTEIN: ZINC FINGER CCCH DOMAIN PROTEIN"/>
    <property type="match status" value="1"/>
</dbReference>
<dbReference type="FunCoup" id="A0A1U8AUD2">
    <property type="interactions" value="1822"/>
</dbReference>
<feature type="compositionally biased region" description="Basic and acidic residues" evidence="1">
    <location>
        <begin position="462"/>
        <end position="473"/>
    </location>
</feature>
<feature type="compositionally biased region" description="Basic and acidic residues" evidence="1">
    <location>
        <begin position="32"/>
        <end position="56"/>
    </location>
</feature>
<evidence type="ECO:0000256" key="1">
    <source>
        <dbReference type="SAM" id="MobiDB-lite"/>
    </source>
</evidence>
<gene>
    <name evidence="3" type="primary">LOC104604007</name>
</gene>
<feature type="compositionally biased region" description="Basic and acidic residues" evidence="1">
    <location>
        <begin position="106"/>
        <end position="153"/>
    </location>
</feature>
<feature type="region of interest" description="Disordered" evidence="1">
    <location>
        <begin position="506"/>
        <end position="679"/>
    </location>
</feature>
<feature type="compositionally biased region" description="Basic and acidic residues" evidence="1">
    <location>
        <begin position="260"/>
        <end position="408"/>
    </location>
</feature>
<feature type="compositionally biased region" description="Basic residues" evidence="1">
    <location>
        <begin position="1"/>
        <end position="16"/>
    </location>
</feature>
<dbReference type="GeneID" id="104604007"/>
<reference evidence="3" key="1">
    <citation type="submission" date="2025-08" db="UniProtKB">
        <authorList>
            <consortium name="RefSeq"/>
        </authorList>
    </citation>
    <scope>IDENTIFICATION</scope>
</reference>
<evidence type="ECO:0000313" key="2">
    <source>
        <dbReference type="Proteomes" id="UP000189703"/>
    </source>
</evidence>
<feature type="region of interest" description="Disordered" evidence="1">
    <location>
        <begin position="990"/>
        <end position="1081"/>
    </location>
</feature>
<accession>A0A1U8AUD2</accession>
<dbReference type="OrthoDB" id="1938945at2759"/>
<feature type="compositionally biased region" description="Basic and acidic residues" evidence="1">
    <location>
        <begin position="575"/>
        <end position="590"/>
    </location>
</feature>
<organism evidence="2 3">
    <name type="scientific">Nelumbo nucifera</name>
    <name type="common">Sacred lotus</name>
    <dbReference type="NCBI Taxonomy" id="4432"/>
    <lineage>
        <taxon>Eukaryota</taxon>
        <taxon>Viridiplantae</taxon>
        <taxon>Streptophyta</taxon>
        <taxon>Embryophyta</taxon>
        <taxon>Tracheophyta</taxon>
        <taxon>Spermatophyta</taxon>
        <taxon>Magnoliopsida</taxon>
        <taxon>Proteales</taxon>
        <taxon>Nelumbonaceae</taxon>
        <taxon>Nelumbo</taxon>
    </lineage>
</organism>
<dbReference type="OMA" id="METAREH"/>
<dbReference type="InParanoid" id="A0A1U8AUD2"/>
<dbReference type="eggNOG" id="ENOG502QVIK">
    <property type="taxonomic scope" value="Eukaryota"/>
</dbReference>
<feature type="region of interest" description="Disordered" evidence="1">
    <location>
        <begin position="1"/>
        <end position="476"/>
    </location>
</feature>
<sequence length="1183" mass="132574">MPRSSRHKSHRQHRHSSKDVREHSDSEEEMDSKDRKCREETAVRVSRDLASGEKRKLVSQSQDGKDVFGPGNGDLPEEFAGSKKRKDKADIAVTDRWNGGEDEQREDLIQEKELKGDVYGPDSEKGLKSKVLVDSKSKSSRRSECVNERKDDNVGLTGGNEEAKRSMSKVESKHKSEKDWGRKEVQQYKDARDKDRGAEKDRKIQDVRRERSVDTVPGKQEEERSVRREIENSEWQIQDELRNPELEKELEKRIKHRRDSSHDKNKYQEDSRDGNEKRLSSRDDRSKTGKYKDERNRDERHKDKYQEDTDRDHRYLDNKQMDERSSRDHMSSRSDSKHLRDETRSAESRHRKSKLQDIDDDGSPHRDSRGTRYKDEKGRKRSSDDNDDNSEFKSRSNKEHRSDLEKKSLSSSKGESPADGGRSQSRHTDVDSTVSNNRMRSPSSSHVSKDQDRHSSKHRNSRFRDYTSEERFRSNATSTIDVIGVSGAMVQASEFQCLEKTTQKEVNHLGEMSAERSPRSNVHATSPIELVEKSPSSTSIEQRYSNRTSVRRSLDVGETGWRSTSSRDAGDYSTNEDRGSREFPLEKPMVDDFSQADGDNVSVSSSFNRTGNLPSSSSSLPPPPPLRSGVDSPSLFGSSDEDGRGKSVSRFRRSNDPNTGRGQGNSWKGNPNWPSPVTNGFIPYQHGPPPGGFHAMMQQFPAPPIFGVRPSMELNHGSVHYHIPDADRFSGPGHPFAWRNPADESCPPHLHGWDGNNGVFGDDSHIYGRPEWDQNRHVMSGRGRDTGADMWKGQNGSMNMELPTASQEDYPVGAQVDEVWAGQSAQRSRNERNKPGPGAENIEIKQSSVTRQGKDISEAPPKTIHKKLIDSCKTSSDDGDHFCHIYLSKLDVSVELACPELYGQCMGVLTAQGNKTDDDNNVTNHVWNPKGIAEDGADICYTTSSDSFFPAINSSVFERAMVLYWRQSEEAKAKPHVSSHIDLEPKKMLASNGEKVEPVPTSNWDTKQEKADEAVPTSDPENMEPFPNPGDKKFELEQPVSTSPVDEAVETVPTPWGMRPGEPVSVAGNAESEEAVPPPSQKKIEVMASPNQEKLEVVGNHCSSLENASETSSNSTSSHGQTASNDNRKNGPASSATEKQAFGDIMCGPIVFSDDSDAALMPESIESGLVNLSRIHHFPESTH</sequence>
<dbReference type="Proteomes" id="UP000189703">
    <property type="component" value="Unplaced"/>
</dbReference>
<dbReference type="AlphaFoldDB" id="A0A1U8AUD2"/>
<feature type="compositionally biased region" description="Polar residues" evidence="1">
    <location>
        <begin position="534"/>
        <end position="548"/>
    </location>
</feature>
<dbReference type="KEGG" id="nnu:104604007"/>